<dbReference type="Pfam" id="PF08100">
    <property type="entry name" value="Dimerisation"/>
    <property type="match status" value="1"/>
</dbReference>
<dbReference type="eggNOG" id="KOG3178">
    <property type="taxonomic scope" value="Eukaryota"/>
</dbReference>
<dbReference type="Pfam" id="PF00891">
    <property type="entry name" value="Methyltransf_2"/>
    <property type="match status" value="1"/>
</dbReference>
<organism evidence="7">
    <name type="scientific">Oryza barthii</name>
    <dbReference type="NCBI Taxonomy" id="65489"/>
    <lineage>
        <taxon>Eukaryota</taxon>
        <taxon>Viridiplantae</taxon>
        <taxon>Streptophyta</taxon>
        <taxon>Embryophyta</taxon>
        <taxon>Tracheophyta</taxon>
        <taxon>Spermatophyta</taxon>
        <taxon>Magnoliopsida</taxon>
        <taxon>Liliopsida</taxon>
        <taxon>Poales</taxon>
        <taxon>Poaceae</taxon>
        <taxon>BOP clade</taxon>
        <taxon>Oryzoideae</taxon>
        <taxon>Oryzeae</taxon>
        <taxon>Oryzinae</taxon>
        <taxon>Oryza</taxon>
    </lineage>
</organism>
<dbReference type="Proteomes" id="UP000026960">
    <property type="component" value="Chromosome 8"/>
</dbReference>
<name>A0A0D3H111_9ORYZ</name>
<dbReference type="GO" id="GO:0008171">
    <property type="term" value="F:O-methyltransferase activity"/>
    <property type="evidence" value="ECO:0007669"/>
    <property type="project" value="InterPro"/>
</dbReference>
<keyword evidence="1" id="KW-0489">Methyltransferase</keyword>
<feature type="domain" description="O-methyltransferase C-terminal" evidence="5">
    <location>
        <begin position="148"/>
        <end position="352"/>
    </location>
</feature>
<dbReference type="PROSITE" id="PS51683">
    <property type="entry name" value="SAM_OMT_II"/>
    <property type="match status" value="1"/>
</dbReference>
<keyword evidence="2" id="KW-0808">Transferase</keyword>
<proteinExistence type="predicted"/>
<sequence length="371" mass="40977">MDQKQDEILKKDRAELLQAQAELWCHTFGYLKSIALRCAVELGIPNAIHRNGGSASLSELLGTLPLAANKRSCLPRLMRFLVSFGIFKEDISREGTTTTTTTSVYQLTPVSRLLVDGIGMNSNTEHTCQSTYVLVCVSQLQVGASLCLGNWLTSSDENTPFGMAHGMDFWDFTGHDAEYSMLFNKGMASDSHFVVKIVIHECAEVFVGVRSLVDVGGGNGAMAKAIADAFPHIKCYVLDLPHVIHGTPTDGIVEFVAGDMMHFVPSADVVLLKFVLHDWSDEDCVRILTRCKQAITNKEEGGKVIIIDTVIGSPSQQILEAQLSMDICMMTLTTGKEREERDWHKIFLEAGFTRYKIMPILGVRALIEVYP</sequence>
<feature type="domain" description="O-methyltransferase dimerisation" evidence="6">
    <location>
        <begin position="24"/>
        <end position="115"/>
    </location>
</feature>
<dbReference type="Gene3D" id="3.40.50.150">
    <property type="entry name" value="Vaccinia Virus protein VP39"/>
    <property type="match status" value="1"/>
</dbReference>
<protein>
    <recommendedName>
        <fullName evidence="9">O-methyltransferase domain-containing protein</fullName>
    </recommendedName>
</protein>
<reference evidence="7" key="2">
    <citation type="submission" date="2015-03" db="UniProtKB">
        <authorList>
            <consortium name="EnsemblPlants"/>
        </authorList>
    </citation>
    <scope>IDENTIFICATION</scope>
</reference>
<dbReference type="HOGENOM" id="CLU_005533_7_0_1"/>
<evidence type="ECO:0000256" key="1">
    <source>
        <dbReference type="ARBA" id="ARBA00022603"/>
    </source>
</evidence>
<dbReference type="InterPro" id="IPR012967">
    <property type="entry name" value="COMT_dimerisation"/>
</dbReference>
<dbReference type="SUPFAM" id="SSF53335">
    <property type="entry name" value="S-adenosyl-L-methionine-dependent methyltransferases"/>
    <property type="match status" value="1"/>
</dbReference>
<evidence type="ECO:0000256" key="2">
    <source>
        <dbReference type="ARBA" id="ARBA00022679"/>
    </source>
</evidence>
<dbReference type="CDD" id="cd02440">
    <property type="entry name" value="AdoMet_MTases"/>
    <property type="match status" value="1"/>
</dbReference>
<evidence type="ECO:0000313" key="8">
    <source>
        <dbReference type="Proteomes" id="UP000026960"/>
    </source>
</evidence>
<dbReference type="InterPro" id="IPR016461">
    <property type="entry name" value="COMT-like"/>
</dbReference>
<evidence type="ECO:0008006" key="9">
    <source>
        <dbReference type="Google" id="ProtNLM"/>
    </source>
</evidence>
<dbReference type="InterPro" id="IPR029063">
    <property type="entry name" value="SAM-dependent_MTases_sf"/>
</dbReference>
<accession>A0A0D3H111</accession>
<dbReference type="PANTHER" id="PTHR11746">
    <property type="entry name" value="O-METHYLTRANSFERASE"/>
    <property type="match status" value="1"/>
</dbReference>
<evidence type="ECO:0000256" key="4">
    <source>
        <dbReference type="PIRSR" id="PIRSR005739-1"/>
    </source>
</evidence>
<dbReference type="AlphaFoldDB" id="A0A0D3H111"/>
<feature type="active site" description="Proton acceptor" evidence="4">
    <location>
        <position position="277"/>
    </location>
</feature>
<keyword evidence="3" id="KW-0949">S-adenosyl-L-methionine</keyword>
<evidence type="ECO:0000259" key="5">
    <source>
        <dbReference type="Pfam" id="PF00891"/>
    </source>
</evidence>
<evidence type="ECO:0000259" key="6">
    <source>
        <dbReference type="Pfam" id="PF08100"/>
    </source>
</evidence>
<evidence type="ECO:0000313" key="7">
    <source>
        <dbReference type="EnsemblPlants" id="OBART08G17000.1"/>
    </source>
</evidence>
<reference evidence="7" key="1">
    <citation type="journal article" date="2009" name="Rice">
        <title>De Novo Next Generation Sequencing of Plant Genomes.</title>
        <authorList>
            <person name="Rounsley S."/>
            <person name="Marri P.R."/>
            <person name="Yu Y."/>
            <person name="He R."/>
            <person name="Sisneros N."/>
            <person name="Goicoechea J.L."/>
            <person name="Lee S.J."/>
            <person name="Angelova A."/>
            <person name="Kudrna D."/>
            <person name="Luo M."/>
            <person name="Affourtit J."/>
            <person name="Desany B."/>
            <person name="Knight J."/>
            <person name="Niazi F."/>
            <person name="Egholm M."/>
            <person name="Wing R.A."/>
        </authorList>
    </citation>
    <scope>NUCLEOTIDE SEQUENCE [LARGE SCALE GENOMIC DNA]</scope>
    <source>
        <strain evidence="7">cv. IRGC 105608</strain>
    </source>
</reference>
<dbReference type="EnsemblPlants" id="OBART08G17000.1">
    <property type="protein sequence ID" value="OBART08G17000.1"/>
    <property type="gene ID" value="OBART08G17000"/>
</dbReference>
<dbReference type="GO" id="GO:0032259">
    <property type="term" value="P:methylation"/>
    <property type="evidence" value="ECO:0007669"/>
    <property type="project" value="UniProtKB-KW"/>
</dbReference>
<dbReference type="PaxDb" id="65489-OBART08G17000.1"/>
<dbReference type="PIRSF" id="PIRSF005739">
    <property type="entry name" value="O-mtase"/>
    <property type="match status" value="1"/>
</dbReference>
<dbReference type="Gramene" id="OBART08G17000.1">
    <property type="protein sequence ID" value="OBART08G17000.1"/>
    <property type="gene ID" value="OBART08G17000"/>
</dbReference>
<dbReference type="InterPro" id="IPR036390">
    <property type="entry name" value="WH_DNA-bd_sf"/>
</dbReference>
<dbReference type="InterPro" id="IPR001077">
    <property type="entry name" value="COMT_C"/>
</dbReference>
<dbReference type="GO" id="GO:0046983">
    <property type="term" value="F:protein dimerization activity"/>
    <property type="evidence" value="ECO:0007669"/>
    <property type="project" value="InterPro"/>
</dbReference>
<dbReference type="InterPro" id="IPR036388">
    <property type="entry name" value="WH-like_DNA-bd_sf"/>
</dbReference>
<evidence type="ECO:0000256" key="3">
    <source>
        <dbReference type="ARBA" id="ARBA00022691"/>
    </source>
</evidence>
<dbReference type="FunFam" id="3.40.50.150:FF:000206">
    <property type="entry name" value="O-methyltransferase ZRP4"/>
    <property type="match status" value="1"/>
</dbReference>
<keyword evidence="8" id="KW-1185">Reference proteome</keyword>
<dbReference type="FunFam" id="1.10.10.10:FF:000213">
    <property type="entry name" value="Coniferyl alcohol 9-O-methyltransferase"/>
    <property type="match status" value="1"/>
</dbReference>
<dbReference type="Gene3D" id="1.10.10.10">
    <property type="entry name" value="Winged helix-like DNA-binding domain superfamily/Winged helix DNA-binding domain"/>
    <property type="match status" value="1"/>
</dbReference>
<dbReference type="SUPFAM" id="SSF46785">
    <property type="entry name" value="Winged helix' DNA-binding domain"/>
    <property type="match status" value="1"/>
</dbReference>